<dbReference type="InterPro" id="IPR002376">
    <property type="entry name" value="Formyl_transf_N"/>
</dbReference>
<feature type="binding site" evidence="4">
    <location>
        <begin position="142"/>
        <end position="145"/>
    </location>
    <ligand>
        <name>(6R)-10-formyltetrahydrofolate</name>
        <dbReference type="ChEBI" id="CHEBI:195366"/>
    </ligand>
</feature>
<dbReference type="AlphaFoldDB" id="A0A7M2XPS8"/>
<dbReference type="GO" id="GO:0004644">
    <property type="term" value="F:phosphoribosylglycinamide formyltransferase activity"/>
    <property type="evidence" value="ECO:0007669"/>
    <property type="project" value="UniProtKB-UniRule"/>
</dbReference>
<organism evidence="7 8">
    <name type="scientific">Rhodococcus pyridinivorans</name>
    <dbReference type="NCBI Taxonomy" id="103816"/>
    <lineage>
        <taxon>Bacteria</taxon>
        <taxon>Bacillati</taxon>
        <taxon>Actinomycetota</taxon>
        <taxon>Actinomycetes</taxon>
        <taxon>Mycobacteriales</taxon>
        <taxon>Nocardiaceae</taxon>
        <taxon>Rhodococcus</taxon>
    </lineage>
</organism>
<reference evidence="7 8" key="1">
    <citation type="submission" date="2020-10" db="EMBL/GenBank/DDBJ databases">
        <title>Whole genome sequence of oil-degrading bacteria Rhodococcus pyridinivorans strain 5Ap.</title>
        <authorList>
            <person name="Akhremchuk A.E."/>
            <person name="Valentovich L.N."/>
            <person name="Charniauskaya M.I."/>
            <person name="Bukliarevich H.A."/>
            <person name="Titok M.A."/>
        </authorList>
    </citation>
    <scope>NUCLEOTIDE SEQUENCE [LARGE SCALE GENOMIC DNA]</scope>
    <source>
        <strain evidence="7 8">5Ap</strain>
    </source>
</reference>
<keyword evidence="2 4" id="KW-0808">Transferase</keyword>
<dbReference type="UniPathway" id="UPA00074">
    <property type="reaction ID" value="UER00126"/>
</dbReference>
<dbReference type="CDD" id="cd08645">
    <property type="entry name" value="FMT_core_GART"/>
    <property type="match status" value="1"/>
</dbReference>
<comment type="function">
    <text evidence="4">Catalyzes the transfer of a formyl group from 10-formyltetrahydrofolate to 5-phospho-ribosyl-glycinamide (GAR), producing 5-phospho-ribosyl-N-formylglycinamide (FGAR) and tetrahydrofolate.</text>
</comment>
<dbReference type="PANTHER" id="PTHR43369:SF2">
    <property type="entry name" value="PHOSPHORIBOSYLGLYCINAMIDE FORMYLTRANSFERASE"/>
    <property type="match status" value="1"/>
</dbReference>
<comment type="catalytic activity">
    <reaction evidence="4">
        <text>N(1)-(5-phospho-beta-D-ribosyl)glycinamide + (6R)-10-formyltetrahydrofolate = N(2)-formyl-N(1)-(5-phospho-beta-D-ribosyl)glycinamide + (6S)-5,6,7,8-tetrahydrofolate + H(+)</text>
        <dbReference type="Rhea" id="RHEA:15053"/>
        <dbReference type="ChEBI" id="CHEBI:15378"/>
        <dbReference type="ChEBI" id="CHEBI:57453"/>
        <dbReference type="ChEBI" id="CHEBI:143788"/>
        <dbReference type="ChEBI" id="CHEBI:147286"/>
        <dbReference type="ChEBI" id="CHEBI:195366"/>
        <dbReference type="EC" id="2.1.2.2"/>
    </reaction>
</comment>
<accession>A0A7M2XPS8</accession>
<feature type="binding site" evidence="4">
    <location>
        <position position="117"/>
    </location>
    <ligand>
        <name>(6R)-10-formyltetrahydrofolate</name>
        <dbReference type="ChEBI" id="CHEBI:195366"/>
    </ligand>
</feature>
<feature type="domain" description="Formyl transferase N-terminal" evidence="6">
    <location>
        <begin position="56"/>
        <end position="233"/>
    </location>
</feature>
<feature type="compositionally biased region" description="Low complexity" evidence="5">
    <location>
        <begin position="1"/>
        <end position="10"/>
    </location>
</feature>
<feature type="site" description="Raises pKa of active site His" evidence="4">
    <location>
        <position position="197"/>
    </location>
</feature>
<dbReference type="FunFam" id="3.40.50.170:FF:000008">
    <property type="entry name" value="Phosphoribosylglycinamide formyltransferase"/>
    <property type="match status" value="1"/>
</dbReference>
<evidence type="ECO:0000256" key="4">
    <source>
        <dbReference type="HAMAP-Rule" id="MF_01930"/>
    </source>
</evidence>
<dbReference type="InterPro" id="IPR004607">
    <property type="entry name" value="GART"/>
</dbReference>
<name>A0A7M2XPS8_9NOCA</name>
<dbReference type="GO" id="GO:0005829">
    <property type="term" value="C:cytosol"/>
    <property type="evidence" value="ECO:0007669"/>
    <property type="project" value="TreeGrafter"/>
</dbReference>
<evidence type="ECO:0000313" key="8">
    <source>
        <dbReference type="Proteomes" id="UP000593818"/>
    </source>
</evidence>
<dbReference type="EC" id="2.1.2.2" evidence="4"/>
<dbReference type="HAMAP" id="MF_01930">
    <property type="entry name" value="PurN"/>
    <property type="match status" value="1"/>
</dbReference>
<protein>
    <recommendedName>
        <fullName evidence="4">Phosphoribosylglycinamide formyltransferase</fullName>
        <ecNumber evidence="4">2.1.2.2</ecNumber>
    </recommendedName>
    <alternativeName>
        <fullName evidence="4">5'-phosphoribosylglycinamide transformylase</fullName>
    </alternativeName>
    <alternativeName>
        <fullName evidence="4">GAR transformylase</fullName>
        <shortName evidence="4">GART</shortName>
    </alternativeName>
</protein>
<sequence length="256" mass="27277">MTPRTTTSPTRRSRTRPKRAPTRLSYGRSIGRPASTSQEWTLTASRDQLPPTAPARLVVLASGTGSLLRSLLDATRTDGYPATVVAVGVDRECPAEGHAADEGIPSFRVALRDFEDRTAWDRALTDAVAAHEPDLVVSAGFMKILGSAFLERFAGRIINTHPALLPSFPGAHAVADALAYGVKVTGSTVHLVDGGVDTGPILAQEAVQVLDDDDEDTLHERIKVVERRLLAEMVAAVATRGVVSDGRKAVIPGDRT</sequence>
<evidence type="ECO:0000256" key="5">
    <source>
        <dbReference type="SAM" id="MobiDB-lite"/>
    </source>
</evidence>
<evidence type="ECO:0000256" key="3">
    <source>
        <dbReference type="ARBA" id="ARBA00022755"/>
    </source>
</evidence>
<dbReference type="GO" id="GO:0006189">
    <property type="term" value="P:'de novo' IMP biosynthetic process"/>
    <property type="evidence" value="ECO:0007669"/>
    <property type="project" value="UniProtKB-UniRule"/>
</dbReference>
<comment type="similarity">
    <text evidence="4">Belongs to the GART family.</text>
</comment>
<evidence type="ECO:0000259" key="6">
    <source>
        <dbReference type="Pfam" id="PF00551"/>
    </source>
</evidence>
<proteinExistence type="inferred from homology"/>
<comment type="pathway">
    <text evidence="1 4">Purine metabolism; IMP biosynthesis via de novo pathway; N(2)-formyl-N(1)-(5-phospho-D-ribosyl)glycinamide from N(1)-(5-phospho-D-ribosyl)glycinamide (10-formyl THF route): step 1/1.</text>
</comment>
<dbReference type="SUPFAM" id="SSF53328">
    <property type="entry name" value="Formyltransferase"/>
    <property type="match status" value="1"/>
</dbReference>
<evidence type="ECO:0000313" key="7">
    <source>
        <dbReference type="EMBL" id="QOV99755.1"/>
    </source>
</evidence>
<feature type="binding site" evidence="4">
    <location>
        <position position="159"/>
    </location>
    <ligand>
        <name>(6R)-10-formyltetrahydrofolate</name>
        <dbReference type="ChEBI" id="CHEBI:195366"/>
    </ligand>
</feature>
<feature type="active site" description="Proton donor" evidence="4">
    <location>
        <position position="161"/>
    </location>
</feature>
<dbReference type="EMBL" id="CP063450">
    <property type="protein sequence ID" value="QOV99755.1"/>
    <property type="molecule type" value="Genomic_DNA"/>
</dbReference>
<gene>
    <name evidence="4" type="primary">purN</name>
    <name evidence="7" type="ORF">INP59_05080</name>
</gene>
<evidence type="ECO:0000256" key="1">
    <source>
        <dbReference type="ARBA" id="ARBA00005054"/>
    </source>
</evidence>
<feature type="region of interest" description="Disordered" evidence="5">
    <location>
        <begin position="1"/>
        <end position="38"/>
    </location>
</feature>
<dbReference type="NCBIfam" id="TIGR00639">
    <property type="entry name" value="PurN"/>
    <property type="match status" value="1"/>
</dbReference>
<comment type="caution">
    <text evidence="4">Lacks conserved residue(s) required for the propagation of feature annotation.</text>
</comment>
<keyword evidence="8" id="KW-1185">Reference proteome</keyword>
<dbReference type="Pfam" id="PF00551">
    <property type="entry name" value="Formyl_trans_N"/>
    <property type="match status" value="1"/>
</dbReference>
<keyword evidence="3 4" id="KW-0658">Purine biosynthesis</keyword>
<evidence type="ECO:0000256" key="2">
    <source>
        <dbReference type="ARBA" id="ARBA00022679"/>
    </source>
</evidence>
<dbReference type="Proteomes" id="UP000593818">
    <property type="component" value="Chromosome"/>
</dbReference>
<dbReference type="PANTHER" id="PTHR43369">
    <property type="entry name" value="PHOSPHORIBOSYLGLYCINAMIDE FORMYLTRANSFERASE"/>
    <property type="match status" value="1"/>
</dbReference>
<feature type="compositionally biased region" description="Basic residues" evidence="5">
    <location>
        <begin position="11"/>
        <end position="21"/>
    </location>
</feature>
<dbReference type="InterPro" id="IPR036477">
    <property type="entry name" value="Formyl_transf_N_sf"/>
</dbReference>
<dbReference type="Gene3D" id="3.40.50.170">
    <property type="entry name" value="Formyl transferase, N-terminal domain"/>
    <property type="match status" value="1"/>
</dbReference>